<evidence type="ECO:0000256" key="1">
    <source>
        <dbReference type="ARBA" id="ARBA00022679"/>
    </source>
</evidence>
<dbReference type="Proteomes" id="UP000076962">
    <property type="component" value="Unassembled WGS sequence"/>
</dbReference>
<feature type="domain" description="Glycosyltransferase subfamily 4-like N-terminal" evidence="2">
    <location>
        <begin position="6"/>
        <end position="185"/>
    </location>
</feature>
<dbReference type="GO" id="GO:0016757">
    <property type="term" value="F:glycosyltransferase activity"/>
    <property type="evidence" value="ECO:0007669"/>
    <property type="project" value="TreeGrafter"/>
</dbReference>
<comment type="caution">
    <text evidence="3">The sequence shown here is derived from an EMBL/GenBank/DDBJ whole genome shotgun (WGS) entry which is preliminary data.</text>
</comment>
<dbReference type="PANTHER" id="PTHR46401:SF2">
    <property type="entry name" value="GLYCOSYLTRANSFERASE WBBK-RELATED"/>
    <property type="match status" value="1"/>
</dbReference>
<protein>
    <submittedName>
        <fullName evidence="3">Glycosyltransferase</fullName>
    </submittedName>
</protein>
<keyword evidence="4" id="KW-1185">Reference proteome</keyword>
<dbReference type="PANTHER" id="PTHR46401">
    <property type="entry name" value="GLYCOSYLTRANSFERASE WBBK-RELATED"/>
    <property type="match status" value="1"/>
</dbReference>
<gene>
    <name evidence="3" type="ORF">THIOM_002181</name>
</gene>
<evidence type="ECO:0000259" key="2">
    <source>
        <dbReference type="Pfam" id="PF13579"/>
    </source>
</evidence>
<dbReference type="Pfam" id="PF13692">
    <property type="entry name" value="Glyco_trans_1_4"/>
    <property type="match status" value="1"/>
</dbReference>
<dbReference type="SUPFAM" id="SSF53756">
    <property type="entry name" value="UDP-Glycosyltransferase/glycogen phosphorylase"/>
    <property type="match status" value="1"/>
</dbReference>
<name>A0A176S1U3_9GAMM</name>
<dbReference type="AlphaFoldDB" id="A0A176S1U3"/>
<dbReference type="InterPro" id="IPR028098">
    <property type="entry name" value="Glyco_trans_4-like_N"/>
</dbReference>
<dbReference type="GO" id="GO:0009103">
    <property type="term" value="P:lipopolysaccharide biosynthetic process"/>
    <property type="evidence" value="ECO:0007669"/>
    <property type="project" value="TreeGrafter"/>
</dbReference>
<dbReference type="PATRIC" id="fig|1003181.4.peg.2805"/>
<sequence>MEFRPYYLAREWLKLGHRVRIVAASESHLRHQQPNVDGNIAHESIDEIEYVWLKTPSYHGNGVGRVLNLLAFAKALFLYRKSLLSDFIPDIVIASSPHPFIIRGSKKIASHAKASLVFEVRDLWPLSLVELGGMSRWHPFVMLMQYEENYAYQCSDKIASLLPKAQEYMCSHGMSKEKFIYTPNGIVVADWKTSRSLPNETAGKIDLFRSKHDFLVGFTGTHGVANALSYLLEAAKLLKSDNVGFVLVGEGIVKNALIKYAQKNKLSNVLFLNPVEKRMIPSFLTRMDILYIGWKKQPLYRFGVSPNKLFDYMMAGKPIVHAIDAGNDLVAESGCGISCEAENPEAIAKVIMKLKDLSEDNSEAMGAKGRDYVLANHDYAVLAKKYLGAMP</sequence>
<evidence type="ECO:0000313" key="3">
    <source>
        <dbReference type="EMBL" id="OAD22041.1"/>
    </source>
</evidence>
<dbReference type="Gene3D" id="3.40.50.2000">
    <property type="entry name" value="Glycogen Phosphorylase B"/>
    <property type="match status" value="2"/>
</dbReference>
<keyword evidence="1 3" id="KW-0808">Transferase</keyword>
<dbReference type="EMBL" id="LUTY01001212">
    <property type="protein sequence ID" value="OAD22041.1"/>
    <property type="molecule type" value="Genomic_DNA"/>
</dbReference>
<accession>A0A176S1U3</accession>
<dbReference type="Pfam" id="PF13579">
    <property type="entry name" value="Glyco_trans_4_4"/>
    <property type="match status" value="1"/>
</dbReference>
<proteinExistence type="predicted"/>
<reference evidence="3 4" key="1">
    <citation type="submission" date="2016-05" db="EMBL/GenBank/DDBJ databases">
        <title>Single-cell genome of chain-forming Candidatus Thiomargarita nelsonii and comparison to other large sulfur-oxidizing bacteria.</title>
        <authorList>
            <person name="Winkel M."/>
            <person name="Salman V."/>
            <person name="Woyke T."/>
            <person name="Schulz-Vogt H."/>
            <person name="Richter M."/>
            <person name="Flood B."/>
            <person name="Bailey J."/>
            <person name="Amann R."/>
            <person name="Mussmann M."/>
        </authorList>
    </citation>
    <scope>NUCLEOTIDE SEQUENCE [LARGE SCALE GENOMIC DNA]</scope>
    <source>
        <strain evidence="3 4">THI036</strain>
    </source>
</reference>
<evidence type="ECO:0000313" key="4">
    <source>
        <dbReference type="Proteomes" id="UP000076962"/>
    </source>
</evidence>
<dbReference type="CDD" id="cd03794">
    <property type="entry name" value="GT4_WbuB-like"/>
    <property type="match status" value="1"/>
</dbReference>
<organism evidence="3 4">
    <name type="scientific">Candidatus Thiomargarita nelsonii</name>
    <dbReference type="NCBI Taxonomy" id="1003181"/>
    <lineage>
        <taxon>Bacteria</taxon>
        <taxon>Pseudomonadati</taxon>
        <taxon>Pseudomonadota</taxon>
        <taxon>Gammaproteobacteria</taxon>
        <taxon>Thiotrichales</taxon>
        <taxon>Thiotrichaceae</taxon>
        <taxon>Thiomargarita</taxon>
    </lineage>
</organism>